<accession>X1S2L4</accession>
<name>X1S2L4_9ZZZZ</name>
<dbReference type="EMBL" id="BARW01010096">
    <property type="protein sequence ID" value="GAI87113.1"/>
    <property type="molecule type" value="Genomic_DNA"/>
</dbReference>
<dbReference type="AlphaFoldDB" id="X1S2L4"/>
<reference evidence="1" key="1">
    <citation type="journal article" date="2014" name="Front. Microbiol.">
        <title>High frequency of phylogenetically diverse reductive dehalogenase-homologous genes in deep subseafloor sedimentary metagenomes.</title>
        <authorList>
            <person name="Kawai M."/>
            <person name="Futagami T."/>
            <person name="Toyoda A."/>
            <person name="Takaki Y."/>
            <person name="Nishi S."/>
            <person name="Hori S."/>
            <person name="Arai W."/>
            <person name="Tsubouchi T."/>
            <person name="Morono Y."/>
            <person name="Uchiyama I."/>
            <person name="Ito T."/>
            <person name="Fujiyama A."/>
            <person name="Inagaki F."/>
            <person name="Takami H."/>
        </authorList>
    </citation>
    <scope>NUCLEOTIDE SEQUENCE</scope>
    <source>
        <strain evidence="1">Expedition CK06-06</strain>
    </source>
</reference>
<evidence type="ECO:0000313" key="1">
    <source>
        <dbReference type="EMBL" id="GAI87113.1"/>
    </source>
</evidence>
<organism evidence="1">
    <name type="scientific">marine sediment metagenome</name>
    <dbReference type="NCBI Taxonomy" id="412755"/>
    <lineage>
        <taxon>unclassified sequences</taxon>
        <taxon>metagenomes</taxon>
        <taxon>ecological metagenomes</taxon>
    </lineage>
</organism>
<comment type="caution">
    <text evidence="1">The sequence shown here is derived from an EMBL/GenBank/DDBJ whole genome shotgun (WGS) entry which is preliminary data.</text>
</comment>
<proteinExistence type="predicted"/>
<protein>
    <submittedName>
        <fullName evidence="1">Uncharacterized protein</fullName>
    </submittedName>
</protein>
<sequence length="60" mass="7032">MLITLERVSELLELDVSNLDLEDQALLLGLSRDLVDKEGEEYLSQYKNLLKDEFEYLRSL</sequence>
<gene>
    <name evidence="1" type="ORF">S12H4_20037</name>
</gene>